<evidence type="ECO:0000256" key="11">
    <source>
        <dbReference type="ARBA" id="ARBA00031473"/>
    </source>
</evidence>
<dbReference type="InterPro" id="IPR004821">
    <property type="entry name" value="Cyt_trans-like"/>
</dbReference>
<evidence type="ECO:0000313" key="14">
    <source>
        <dbReference type="Proteomes" id="UP000230066"/>
    </source>
</evidence>
<evidence type="ECO:0000256" key="7">
    <source>
        <dbReference type="ARBA" id="ARBA00023209"/>
    </source>
</evidence>
<sequence length="445" mass="50136">MEKGEPESHPVRVWVDGCFDLVHFGHANALRQAKGLGMQLVVGVHSDEEIAKHKGPPVFNEQERYRLIRAIKWVDKVNDLTFSADGSDPYFEVKQAGRYKEFKRTEGISTTELVSRILARIKKLQHNEVDQGDSKSGDGHLRRAKSENSVLSIGLDLFKSSKELGLNPSDTASQTADGNESSEMNALKSTINSTWSTCGMSYVPNTVRITQFCMGQYSLDGFREPRPNDVVVYVPGTYDLFRILSEFIAIGLLLLAHKDIGHLSFFEKCLEFGTYLLVGLYSDKNASFESKHMGSILTLQERLLSVLACRYVNNVIIDAPYEIPATLLDHFKVNFVAVGLDTKLSPTVDGRDPMRDEGSRSFVTMIPPFIFSFPRQYYRLQIPKERGIFRRVNSGSSVTTASVISRILQNRMRYEERNRAKEAREAEAIATLRSSQTCVSPLFIR</sequence>
<dbReference type="PANTHER" id="PTHR45780:SF2">
    <property type="entry name" value="ETHANOLAMINE-PHOSPHATE CYTIDYLYLTRANSFERASE"/>
    <property type="match status" value="1"/>
</dbReference>
<evidence type="ECO:0000256" key="9">
    <source>
        <dbReference type="ARBA" id="ARBA00024191"/>
    </source>
</evidence>
<evidence type="ECO:0000256" key="5">
    <source>
        <dbReference type="ARBA" id="ARBA00022695"/>
    </source>
</evidence>
<feature type="domain" description="Cytidyltransferase-like" evidence="12">
    <location>
        <begin position="15"/>
        <end position="77"/>
    </location>
</feature>
<comment type="pathway">
    <text evidence="1">Lipid metabolism.</text>
</comment>
<comment type="pathway">
    <text evidence="9">Phospholipid metabolism; phosphatidylethanolamine biosynthesis; phosphatidylethanolamine from ethanolamine: step 2/3.</text>
</comment>
<name>A0A4E0RYU6_FASHE</name>
<keyword evidence="3" id="KW-0444">Lipid biosynthesis</keyword>
<protein>
    <recommendedName>
        <fullName evidence="10">ethanolamine-phosphate cytidylyltransferase</fullName>
        <ecNumber evidence="10">2.7.7.14</ecNumber>
    </recommendedName>
    <alternativeName>
        <fullName evidence="11">CTP:phosphoethanolamine cytidylyltransferase</fullName>
    </alternativeName>
</protein>
<proteinExistence type="inferred from homology"/>
<evidence type="ECO:0000313" key="13">
    <source>
        <dbReference type="EMBL" id="THD27587.1"/>
    </source>
</evidence>
<dbReference type="EMBL" id="JXXN02000377">
    <property type="protein sequence ID" value="THD27587.1"/>
    <property type="molecule type" value="Genomic_DNA"/>
</dbReference>
<keyword evidence="14" id="KW-1185">Reference proteome</keyword>
<dbReference type="PANTHER" id="PTHR45780">
    <property type="entry name" value="ETHANOLAMINE-PHOSPHATE CYTIDYLYLTRANSFERASE"/>
    <property type="match status" value="1"/>
</dbReference>
<evidence type="ECO:0000256" key="10">
    <source>
        <dbReference type="ARBA" id="ARBA00024221"/>
    </source>
</evidence>
<organism evidence="13 14">
    <name type="scientific">Fasciola hepatica</name>
    <name type="common">Liver fluke</name>
    <dbReference type="NCBI Taxonomy" id="6192"/>
    <lineage>
        <taxon>Eukaryota</taxon>
        <taxon>Metazoa</taxon>
        <taxon>Spiralia</taxon>
        <taxon>Lophotrochozoa</taxon>
        <taxon>Platyhelminthes</taxon>
        <taxon>Trematoda</taxon>
        <taxon>Digenea</taxon>
        <taxon>Plagiorchiida</taxon>
        <taxon>Echinostomata</taxon>
        <taxon>Echinostomatoidea</taxon>
        <taxon>Fasciolidae</taxon>
        <taxon>Fasciola</taxon>
    </lineage>
</organism>
<reference evidence="13" key="1">
    <citation type="submission" date="2019-03" db="EMBL/GenBank/DDBJ databases">
        <title>Improved annotation for the trematode Fasciola hepatica.</title>
        <authorList>
            <person name="Choi Y.-J."/>
            <person name="Martin J."/>
            <person name="Mitreva M."/>
        </authorList>
    </citation>
    <scope>NUCLEOTIDE SEQUENCE [LARGE SCALE GENOMIC DNA]</scope>
</reference>
<dbReference type="Proteomes" id="UP000230066">
    <property type="component" value="Unassembled WGS sequence"/>
</dbReference>
<dbReference type="InterPro" id="IPR044608">
    <property type="entry name" value="Ect1/PCYT2"/>
</dbReference>
<accession>A0A4E0RYU6</accession>
<evidence type="ECO:0000256" key="6">
    <source>
        <dbReference type="ARBA" id="ARBA00023098"/>
    </source>
</evidence>
<evidence type="ECO:0000256" key="4">
    <source>
        <dbReference type="ARBA" id="ARBA00022679"/>
    </source>
</evidence>
<evidence type="ECO:0000256" key="2">
    <source>
        <dbReference type="ARBA" id="ARBA00010101"/>
    </source>
</evidence>
<dbReference type="SUPFAM" id="SSF52374">
    <property type="entry name" value="Nucleotidylyl transferase"/>
    <property type="match status" value="2"/>
</dbReference>
<keyword evidence="5 13" id="KW-0548">Nucleotidyltransferase</keyword>
<dbReference type="GO" id="GO:0005737">
    <property type="term" value="C:cytoplasm"/>
    <property type="evidence" value="ECO:0007669"/>
    <property type="project" value="TreeGrafter"/>
</dbReference>
<comment type="caution">
    <text evidence="13">The sequence shown here is derived from an EMBL/GenBank/DDBJ whole genome shotgun (WGS) entry which is preliminary data.</text>
</comment>
<keyword evidence="4" id="KW-0808">Transferase</keyword>
<dbReference type="EC" id="2.7.7.14" evidence="10"/>
<evidence type="ECO:0000256" key="1">
    <source>
        <dbReference type="ARBA" id="ARBA00005189"/>
    </source>
</evidence>
<keyword evidence="7" id="KW-0594">Phospholipid biosynthesis</keyword>
<dbReference type="AlphaFoldDB" id="A0A4E0RYU6"/>
<feature type="domain" description="Cytidyltransferase-like" evidence="12">
    <location>
        <begin position="260"/>
        <end position="345"/>
    </location>
</feature>
<keyword evidence="8" id="KW-1208">Phospholipid metabolism</keyword>
<dbReference type="UniPathway" id="UPA00558">
    <property type="reaction ID" value="UER00742"/>
</dbReference>
<dbReference type="GO" id="GO:0006646">
    <property type="term" value="P:phosphatidylethanolamine biosynthetic process"/>
    <property type="evidence" value="ECO:0007669"/>
    <property type="project" value="UniProtKB-UniPathway"/>
</dbReference>
<dbReference type="Pfam" id="PF01467">
    <property type="entry name" value="CTP_transf_like"/>
    <property type="match status" value="2"/>
</dbReference>
<dbReference type="InterPro" id="IPR014729">
    <property type="entry name" value="Rossmann-like_a/b/a_fold"/>
</dbReference>
<dbReference type="GO" id="GO:0004306">
    <property type="term" value="F:ethanolamine-phosphate cytidylyltransferase activity"/>
    <property type="evidence" value="ECO:0007669"/>
    <property type="project" value="UniProtKB-EC"/>
</dbReference>
<dbReference type="NCBIfam" id="TIGR00125">
    <property type="entry name" value="cyt_tran_rel"/>
    <property type="match status" value="1"/>
</dbReference>
<gene>
    <name evidence="13" type="ORF">D915_001644</name>
</gene>
<comment type="similarity">
    <text evidence="2">Belongs to the cytidylyltransferase family.</text>
</comment>
<evidence type="ECO:0000259" key="12">
    <source>
        <dbReference type="Pfam" id="PF01467"/>
    </source>
</evidence>
<evidence type="ECO:0000256" key="3">
    <source>
        <dbReference type="ARBA" id="ARBA00022516"/>
    </source>
</evidence>
<keyword evidence="6" id="KW-0443">Lipid metabolism</keyword>
<dbReference type="Gene3D" id="3.40.50.620">
    <property type="entry name" value="HUPs"/>
    <property type="match status" value="3"/>
</dbReference>
<evidence type="ECO:0000256" key="8">
    <source>
        <dbReference type="ARBA" id="ARBA00023264"/>
    </source>
</evidence>